<evidence type="ECO:0000313" key="2">
    <source>
        <dbReference type="Proteomes" id="UP000018763"/>
    </source>
</evidence>
<dbReference type="Proteomes" id="UP000018763">
    <property type="component" value="Chromosome"/>
</dbReference>
<accession>V5XJN9</accession>
<sequence length="34" mass="3985">MIPDPSRRRAAMRDTHVAGAMRMVETYRMFDVIC</sequence>
<dbReference type="EMBL" id="CP006936">
    <property type="protein sequence ID" value="AHC27894.1"/>
    <property type="molecule type" value="Genomic_DNA"/>
</dbReference>
<protein>
    <submittedName>
        <fullName evidence="1">Uncharacterized protein</fullName>
    </submittedName>
</protein>
<keyword evidence="2" id="KW-1185">Reference proteome</keyword>
<name>V5XJN9_MYCNE</name>
<dbReference type="AlphaFoldDB" id="V5XJN9"/>
<proteinExistence type="predicted"/>
<gene>
    <name evidence="1" type="ORF">D174_09425</name>
</gene>
<reference evidence="1 2" key="1">
    <citation type="journal article" date="2014" name="Genome Announc.">
        <title>Complete Genome Sequence of Sterol-Transforming Mycobacterium neoaurum Strain VKM Ac-1815D.</title>
        <authorList>
            <person name="Shtratnikova V.Y."/>
            <person name="Bragin E.Y."/>
            <person name="Dovbnya D.V."/>
            <person name="Pekov Y.A."/>
            <person name="Schelkunov M.I."/>
            <person name="Strizhov N."/>
            <person name="Ivashina T.V."/>
            <person name="Ashapkin V.V."/>
            <person name="Donova M.V."/>
        </authorList>
    </citation>
    <scope>NUCLEOTIDE SEQUENCE [LARGE SCALE GENOMIC DNA]</scope>
    <source>
        <strain evidence="1 2">VKM Ac-1815D</strain>
    </source>
</reference>
<organism evidence="1 2">
    <name type="scientific">Mycolicibacterium neoaurum VKM Ac-1815D</name>
    <dbReference type="NCBI Taxonomy" id="700508"/>
    <lineage>
        <taxon>Bacteria</taxon>
        <taxon>Bacillati</taxon>
        <taxon>Actinomycetota</taxon>
        <taxon>Actinomycetes</taxon>
        <taxon>Mycobacteriales</taxon>
        <taxon>Mycobacteriaceae</taxon>
        <taxon>Mycolicibacterium</taxon>
    </lineage>
</organism>
<evidence type="ECO:0000313" key="1">
    <source>
        <dbReference type="EMBL" id="AHC27894.1"/>
    </source>
</evidence>